<dbReference type="EMBL" id="CM046399">
    <property type="protein sequence ID" value="KAI8527751.1"/>
    <property type="molecule type" value="Genomic_DNA"/>
</dbReference>
<reference evidence="1" key="1">
    <citation type="submission" date="2022-02" db="EMBL/GenBank/DDBJ databases">
        <title>Plant Genome Project.</title>
        <authorList>
            <person name="Zhang R.-G."/>
        </authorList>
    </citation>
    <scope>NUCLEOTIDE SEQUENCE</scope>
    <source>
        <strain evidence="1">AT1</strain>
    </source>
</reference>
<proteinExistence type="predicted"/>
<evidence type="ECO:0000313" key="1">
    <source>
        <dbReference type="EMBL" id="KAI8527751.1"/>
    </source>
</evidence>
<organism evidence="1 2">
    <name type="scientific">Rhododendron molle</name>
    <name type="common">Chinese azalea</name>
    <name type="synonym">Azalea mollis</name>
    <dbReference type="NCBI Taxonomy" id="49168"/>
    <lineage>
        <taxon>Eukaryota</taxon>
        <taxon>Viridiplantae</taxon>
        <taxon>Streptophyta</taxon>
        <taxon>Embryophyta</taxon>
        <taxon>Tracheophyta</taxon>
        <taxon>Spermatophyta</taxon>
        <taxon>Magnoliopsida</taxon>
        <taxon>eudicotyledons</taxon>
        <taxon>Gunneridae</taxon>
        <taxon>Pentapetalae</taxon>
        <taxon>asterids</taxon>
        <taxon>Ericales</taxon>
        <taxon>Ericaceae</taxon>
        <taxon>Ericoideae</taxon>
        <taxon>Rhodoreae</taxon>
        <taxon>Rhododendron</taxon>
    </lineage>
</organism>
<gene>
    <name evidence="1" type="ORF">RHMOL_Rhmol12G0099000</name>
</gene>
<name>A0ACC0LHK5_RHOML</name>
<accession>A0ACC0LHK5</accession>
<keyword evidence="2" id="KW-1185">Reference proteome</keyword>
<sequence length="91" mass="9729">MLFSCGTRPSITSTSSSSLVRPAGRRVWVGLTSEELVMLGQIPHEKSLRCLSCLSGDLSYITWWVEVMDLGAQQGHCGPSGGDCDSPTSPN</sequence>
<evidence type="ECO:0000313" key="2">
    <source>
        <dbReference type="Proteomes" id="UP001062846"/>
    </source>
</evidence>
<protein>
    <submittedName>
        <fullName evidence="1">Uncharacterized protein</fullName>
    </submittedName>
</protein>
<comment type="caution">
    <text evidence="1">The sequence shown here is derived from an EMBL/GenBank/DDBJ whole genome shotgun (WGS) entry which is preliminary data.</text>
</comment>
<dbReference type="Proteomes" id="UP001062846">
    <property type="component" value="Chromosome 12"/>
</dbReference>